<accession>A0A671SK53</accession>
<dbReference type="Ensembl" id="ENSSANT00000102283.1">
    <property type="protein sequence ID" value="ENSSANP00000096288.1"/>
    <property type="gene ID" value="ENSSANG00000047486.1"/>
</dbReference>
<evidence type="ECO:0000256" key="5">
    <source>
        <dbReference type="ARBA" id="ARBA00023157"/>
    </source>
</evidence>
<evidence type="ECO:0000256" key="8">
    <source>
        <dbReference type="SAM" id="Phobius"/>
    </source>
</evidence>
<keyword evidence="8" id="KW-0812">Transmembrane</keyword>
<evidence type="ECO:0000259" key="9">
    <source>
        <dbReference type="PROSITE" id="PS50240"/>
    </source>
</evidence>
<dbReference type="InterPro" id="IPR009003">
    <property type="entry name" value="Peptidase_S1_PA"/>
</dbReference>
<keyword evidence="8" id="KW-0472">Membrane</keyword>
<evidence type="ECO:0000256" key="1">
    <source>
        <dbReference type="ARBA" id="ARBA00004239"/>
    </source>
</evidence>
<dbReference type="PANTHER" id="PTHR24264:SF83">
    <property type="entry name" value="COMPLEMENT FACTOR I"/>
    <property type="match status" value="1"/>
</dbReference>
<sequence length="316" mass="35826">MHLLASVFHDWISFCVGLAHVGSFLPLCVYIYIYIYIYHELFCIASVWNKSLRVYSHDFKFKIIQIITHLHIVPEIREMRSSAESQLQCGVPNKQDDHYSHWKRSAGWEESLIIQHTTTEQCFMKLQHIMNQVPKPSQIKFILYNVKQFTLYSGVPVKNILIHHEYNPQSYANDIALVQLEEMGVSDKCMQDNPAVRAVCVPWSTLQFQPNDTCTISGWGKGAAPSTLKWANVTLVGCNDINKNSDLEGKVDSCRGDSGGPLVCTDASGLSYVWGIVSWGDKCGAPNHPGVYTKVAQYFDWIRSNTGWLAVTKFNQ</sequence>
<evidence type="ECO:0000256" key="7">
    <source>
        <dbReference type="ARBA" id="ARBA00038868"/>
    </source>
</evidence>
<dbReference type="EC" id="3.4.21.4" evidence="7"/>
<dbReference type="Pfam" id="PF00089">
    <property type="entry name" value="Trypsin"/>
    <property type="match status" value="1"/>
</dbReference>
<dbReference type="SMART" id="SM00020">
    <property type="entry name" value="Tryp_SPc"/>
    <property type="match status" value="1"/>
</dbReference>
<proteinExistence type="predicted"/>
<dbReference type="InterPro" id="IPR033116">
    <property type="entry name" value="TRYPSIN_SER"/>
</dbReference>
<dbReference type="GO" id="GO:0004252">
    <property type="term" value="F:serine-type endopeptidase activity"/>
    <property type="evidence" value="ECO:0007669"/>
    <property type="project" value="UniProtKB-EC"/>
</dbReference>
<dbReference type="InterPro" id="IPR001314">
    <property type="entry name" value="Peptidase_S1A"/>
</dbReference>
<reference evidence="10" key="2">
    <citation type="submission" date="2025-09" db="UniProtKB">
        <authorList>
            <consortium name="Ensembl"/>
        </authorList>
    </citation>
    <scope>IDENTIFICATION</scope>
</reference>
<dbReference type="InterPro" id="IPR043504">
    <property type="entry name" value="Peptidase_S1_PA_chymotrypsin"/>
</dbReference>
<dbReference type="Gene3D" id="2.40.10.10">
    <property type="entry name" value="Trypsin-like serine proteases"/>
    <property type="match status" value="1"/>
</dbReference>
<evidence type="ECO:0000313" key="11">
    <source>
        <dbReference type="Proteomes" id="UP000472260"/>
    </source>
</evidence>
<dbReference type="Proteomes" id="UP000472260">
    <property type="component" value="Unassembled WGS sequence"/>
</dbReference>
<dbReference type="InterPro" id="IPR050127">
    <property type="entry name" value="Serine_Proteases_S1"/>
</dbReference>
<dbReference type="CDD" id="cd00190">
    <property type="entry name" value="Tryp_SPc"/>
    <property type="match status" value="1"/>
</dbReference>
<dbReference type="PRINTS" id="PR00722">
    <property type="entry name" value="CHYMOTRYPSIN"/>
</dbReference>
<comment type="subcellular location">
    <subcellularLocation>
        <location evidence="1">Secreted</location>
        <location evidence="1">Extracellular space</location>
    </subcellularLocation>
</comment>
<dbReference type="InterPro" id="IPR001254">
    <property type="entry name" value="Trypsin_dom"/>
</dbReference>
<keyword evidence="2" id="KW-0645">Protease</keyword>
<feature type="transmembrane region" description="Helical" evidence="8">
    <location>
        <begin position="12"/>
        <end position="37"/>
    </location>
</feature>
<organism evidence="10 11">
    <name type="scientific">Sinocyclocheilus anshuiensis</name>
    <dbReference type="NCBI Taxonomy" id="1608454"/>
    <lineage>
        <taxon>Eukaryota</taxon>
        <taxon>Metazoa</taxon>
        <taxon>Chordata</taxon>
        <taxon>Craniata</taxon>
        <taxon>Vertebrata</taxon>
        <taxon>Euteleostomi</taxon>
        <taxon>Actinopterygii</taxon>
        <taxon>Neopterygii</taxon>
        <taxon>Teleostei</taxon>
        <taxon>Ostariophysi</taxon>
        <taxon>Cypriniformes</taxon>
        <taxon>Cyprinidae</taxon>
        <taxon>Cyprininae</taxon>
        <taxon>Sinocyclocheilus</taxon>
    </lineage>
</organism>
<protein>
    <recommendedName>
        <fullName evidence="7">trypsin</fullName>
        <ecNumber evidence="7">3.4.21.4</ecNumber>
    </recommendedName>
</protein>
<evidence type="ECO:0000256" key="4">
    <source>
        <dbReference type="ARBA" id="ARBA00022825"/>
    </source>
</evidence>
<keyword evidence="5" id="KW-1015">Disulfide bond</keyword>
<feature type="domain" description="Peptidase S1" evidence="9">
    <location>
        <begin position="118"/>
        <end position="307"/>
    </location>
</feature>
<dbReference type="AlphaFoldDB" id="A0A671SK53"/>
<keyword evidence="3" id="KW-0378">Hydrolase</keyword>
<keyword evidence="4" id="KW-0720">Serine protease</keyword>
<evidence type="ECO:0000256" key="3">
    <source>
        <dbReference type="ARBA" id="ARBA00022801"/>
    </source>
</evidence>
<evidence type="ECO:0000256" key="2">
    <source>
        <dbReference type="ARBA" id="ARBA00022670"/>
    </source>
</evidence>
<keyword evidence="11" id="KW-1185">Reference proteome</keyword>
<evidence type="ECO:0000313" key="10">
    <source>
        <dbReference type="Ensembl" id="ENSSANP00000096288.1"/>
    </source>
</evidence>
<evidence type="ECO:0000256" key="6">
    <source>
        <dbReference type="ARBA" id="ARBA00036320"/>
    </source>
</evidence>
<dbReference type="PANTHER" id="PTHR24264">
    <property type="entry name" value="TRYPSIN-RELATED"/>
    <property type="match status" value="1"/>
</dbReference>
<reference evidence="10" key="1">
    <citation type="submission" date="2025-08" db="UniProtKB">
        <authorList>
            <consortium name="Ensembl"/>
        </authorList>
    </citation>
    <scope>IDENTIFICATION</scope>
</reference>
<dbReference type="GO" id="GO:0006508">
    <property type="term" value="P:proteolysis"/>
    <property type="evidence" value="ECO:0007669"/>
    <property type="project" value="UniProtKB-KW"/>
</dbReference>
<dbReference type="PROSITE" id="PS00135">
    <property type="entry name" value="TRYPSIN_SER"/>
    <property type="match status" value="1"/>
</dbReference>
<comment type="catalytic activity">
    <reaction evidence="6">
        <text>Preferential cleavage: Arg-|-Xaa, Lys-|-Xaa.</text>
        <dbReference type="EC" id="3.4.21.4"/>
    </reaction>
</comment>
<name>A0A671SK53_9TELE</name>
<keyword evidence="8" id="KW-1133">Transmembrane helix</keyword>
<dbReference type="GO" id="GO:0005615">
    <property type="term" value="C:extracellular space"/>
    <property type="evidence" value="ECO:0007669"/>
    <property type="project" value="TreeGrafter"/>
</dbReference>
<dbReference type="SUPFAM" id="SSF50494">
    <property type="entry name" value="Trypsin-like serine proteases"/>
    <property type="match status" value="1"/>
</dbReference>
<dbReference type="PROSITE" id="PS50240">
    <property type="entry name" value="TRYPSIN_DOM"/>
    <property type="match status" value="1"/>
</dbReference>